<dbReference type="AlphaFoldDB" id="A0AAD7NF37"/>
<sequence length="153" mass="17548">MSGMSFSLAMVEWARLRWSLSSHSILGSTYDPTIFDGFRKQFVVDNRMCFLKVIDTAGQEEYVVLLDEWIRALSSYTLSIPGQPLIGSRSSARPSREAEEEEESQSCCYLETNPTNYTSARSPSRRVPHLHKLLDAVSSKYLPKRRKTLNWHL</sequence>
<dbReference type="GO" id="GO:0003924">
    <property type="term" value="F:GTPase activity"/>
    <property type="evidence" value="ECO:0007669"/>
    <property type="project" value="InterPro"/>
</dbReference>
<evidence type="ECO:0000313" key="3">
    <source>
        <dbReference type="Proteomes" id="UP001215598"/>
    </source>
</evidence>
<organism evidence="2 3">
    <name type="scientific">Mycena metata</name>
    <dbReference type="NCBI Taxonomy" id="1033252"/>
    <lineage>
        <taxon>Eukaryota</taxon>
        <taxon>Fungi</taxon>
        <taxon>Dikarya</taxon>
        <taxon>Basidiomycota</taxon>
        <taxon>Agaricomycotina</taxon>
        <taxon>Agaricomycetes</taxon>
        <taxon>Agaricomycetidae</taxon>
        <taxon>Agaricales</taxon>
        <taxon>Marasmiineae</taxon>
        <taxon>Mycenaceae</taxon>
        <taxon>Mycena</taxon>
    </lineage>
</organism>
<reference evidence="2" key="1">
    <citation type="submission" date="2023-03" db="EMBL/GenBank/DDBJ databases">
        <title>Massive genome expansion in bonnet fungi (Mycena s.s.) driven by repeated elements and novel gene families across ecological guilds.</title>
        <authorList>
            <consortium name="Lawrence Berkeley National Laboratory"/>
            <person name="Harder C.B."/>
            <person name="Miyauchi S."/>
            <person name="Viragh M."/>
            <person name="Kuo A."/>
            <person name="Thoen E."/>
            <person name="Andreopoulos B."/>
            <person name="Lu D."/>
            <person name="Skrede I."/>
            <person name="Drula E."/>
            <person name="Henrissat B."/>
            <person name="Morin E."/>
            <person name="Kohler A."/>
            <person name="Barry K."/>
            <person name="LaButti K."/>
            <person name="Morin E."/>
            <person name="Salamov A."/>
            <person name="Lipzen A."/>
            <person name="Mereny Z."/>
            <person name="Hegedus B."/>
            <person name="Baldrian P."/>
            <person name="Stursova M."/>
            <person name="Weitz H."/>
            <person name="Taylor A."/>
            <person name="Grigoriev I.V."/>
            <person name="Nagy L.G."/>
            <person name="Martin F."/>
            <person name="Kauserud H."/>
        </authorList>
    </citation>
    <scope>NUCLEOTIDE SEQUENCE</scope>
    <source>
        <strain evidence="2">CBHHK182m</strain>
    </source>
</reference>
<evidence type="ECO:0000313" key="2">
    <source>
        <dbReference type="EMBL" id="KAJ7758021.1"/>
    </source>
</evidence>
<dbReference type="EMBL" id="JARKIB010000043">
    <property type="protein sequence ID" value="KAJ7758021.1"/>
    <property type="molecule type" value="Genomic_DNA"/>
</dbReference>
<feature type="region of interest" description="Disordered" evidence="1">
    <location>
        <begin position="85"/>
        <end position="106"/>
    </location>
</feature>
<name>A0AAD7NF37_9AGAR</name>
<dbReference type="Pfam" id="PF00071">
    <property type="entry name" value="Ras"/>
    <property type="match status" value="1"/>
</dbReference>
<keyword evidence="3" id="KW-1185">Reference proteome</keyword>
<evidence type="ECO:0000256" key="1">
    <source>
        <dbReference type="SAM" id="MobiDB-lite"/>
    </source>
</evidence>
<proteinExistence type="predicted"/>
<dbReference type="InterPro" id="IPR001806">
    <property type="entry name" value="Small_GTPase"/>
</dbReference>
<dbReference type="SMART" id="SM00173">
    <property type="entry name" value="RAS"/>
    <property type="match status" value="1"/>
</dbReference>
<dbReference type="GO" id="GO:0005525">
    <property type="term" value="F:GTP binding"/>
    <property type="evidence" value="ECO:0007669"/>
    <property type="project" value="InterPro"/>
</dbReference>
<accession>A0AAD7NF37</accession>
<dbReference type="Proteomes" id="UP001215598">
    <property type="component" value="Unassembled WGS sequence"/>
</dbReference>
<gene>
    <name evidence="2" type="ORF">B0H16DRAFT_658861</name>
</gene>
<protein>
    <submittedName>
        <fullName evidence="2">Uncharacterized protein</fullName>
    </submittedName>
</protein>
<comment type="caution">
    <text evidence="2">The sequence shown here is derived from an EMBL/GenBank/DDBJ whole genome shotgun (WGS) entry which is preliminary data.</text>
</comment>
<dbReference type="InterPro" id="IPR027417">
    <property type="entry name" value="P-loop_NTPase"/>
</dbReference>
<dbReference type="SUPFAM" id="SSF52540">
    <property type="entry name" value="P-loop containing nucleoside triphosphate hydrolases"/>
    <property type="match status" value="1"/>
</dbReference>
<dbReference type="Gene3D" id="3.40.50.300">
    <property type="entry name" value="P-loop containing nucleotide triphosphate hydrolases"/>
    <property type="match status" value="1"/>
</dbReference>